<dbReference type="OrthoDB" id="10256774at2759"/>
<feature type="domain" description="PARP catalytic" evidence="1">
    <location>
        <begin position="12"/>
        <end position="101"/>
    </location>
</feature>
<dbReference type="EMBL" id="JAFCMP010000090">
    <property type="protein sequence ID" value="KAG5187295.1"/>
    <property type="molecule type" value="Genomic_DNA"/>
</dbReference>
<dbReference type="AlphaFoldDB" id="A0A835Z9D1"/>
<keyword evidence="3" id="KW-1185">Reference proteome</keyword>
<dbReference type="GO" id="GO:0003950">
    <property type="term" value="F:NAD+ poly-ADP-ribosyltransferase activity"/>
    <property type="evidence" value="ECO:0007669"/>
    <property type="project" value="InterPro"/>
</dbReference>
<name>A0A835Z9D1_9STRA</name>
<dbReference type="Pfam" id="PF00644">
    <property type="entry name" value="PARP"/>
    <property type="match status" value="1"/>
</dbReference>
<organism evidence="2 3">
    <name type="scientific">Tribonema minus</name>
    <dbReference type="NCBI Taxonomy" id="303371"/>
    <lineage>
        <taxon>Eukaryota</taxon>
        <taxon>Sar</taxon>
        <taxon>Stramenopiles</taxon>
        <taxon>Ochrophyta</taxon>
        <taxon>PX clade</taxon>
        <taxon>Xanthophyceae</taxon>
        <taxon>Tribonematales</taxon>
        <taxon>Tribonemataceae</taxon>
        <taxon>Tribonema</taxon>
    </lineage>
</organism>
<accession>A0A835Z9D1</accession>
<dbReference type="SUPFAM" id="SSF56399">
    <property type="entry name" value="ADP-ribosylation"/>
    <property type="match status" value="1"/>
</dbReference>
<feature type="non-terminal residue" evidence="2">
    <location>
        <position position="136"/>
    </location>
</feature>
<evidence type="ECO:0000259" key="1">
    <source>
        <dbReference type="Pfam" id="PF00644"/>
    </source>
</evidence>
<gene>
    <name evidence="2" type="ORF">JKP88DRAFT_307549</name>
</gene>
<feature type="non-terminal residue" evidence="2">
    <location>
        <position position="1"/>
    </location>
</feature>
<proteinExistence type="predicted"/>
<sequence length="136" mass="14556">QVDVYESETTRRRYAAARESLAFDGVDTTESWVFHGTARENVPKIMCAGFRVGGVGEGSVAIKNGATYGNGVYAATGPATPIAYSARNGSRSVILARALRGRVGACPGEGDSWPAKLDWWVFADSAQLLPVYVVHF</sequence>
<dbReference type="Proteomes" id="UP000664859">
    <property type="component" value="Unassembled WGS sequence"/>
</dbReference>
<dbReference type="Gene3D" id="3.90.228.10">
    <property type="match status" value="1"/>
</dbReference>
<dbReference type="InterPro" id="IPR012317">
    <property type="entry name" value="Poly(ADP-ribose)pol_cat_dom"/>
</dbReference>
<evidence type="ECO:0000313" key="2">
    <source>
        <dbReference type="EMBL" id="KAG5187295.1"/>
    </source>
</evidence>
<evidence type="ECO:0000313" key="3">
    <source>
        <dbReference type="Proteomes" id="UP000664859"/>
    </source>
</evidence>
<protein>
    <recommendedName>
        <fullName evidence="1">PARP catalytic domain-containing protein</fullName>
    </recommendedName>
</protein>
<reference evidence="2" key="1">
    <citation type="submission" date="2021-02" db="EMBL/GenBank/DDBJ databases">
        <title>First Annotated Genome of the Yellow-green Alga Tribonema minus.</title>
        <authorList>
            <person name="Mahan K.M."/>
        </authorList>
    </citation>
    <scope>NUCLEOTIDE SEQUENCE</scope>
    <source>
        <strain evidence="2">UTEX B ZZ1240</strain>
    </source>
</reference>
<comment type="caution">
    <text evidence="2">The sequence shown here is derived from an EMBL/GenBank/DDBJ whole genome shotgun (WGS) entry which is preliminary data.</text>
</comment>